<evidence type="ECO:0000256" key="1">
    <source>
        <dbReference type="ARBA" id="ARBA00004141"/>
    </source>
</evidence>
<evidence type="ECO:0000256" key="3">
    <source>
        <dbReference type="ARBA" id="ARBA00022692"/>
    </source>
</evidence>
<keyword evidence="3 7" id="KW-0812">Transmembrane</keyword>
<evidence type="ECO:0000256" key="4">
    <source>
        <dbReference type="ARBA" id="ARBA00022989"/>
    </source>
</evidence>
<keyword evidence="5 7" id="KW-0472">Membrane</keyword>
<dbReference type="InterPro" id="IPR004254">
    <property type="entry name" value="AdipoR/HlyIII-related"/>
</dbReference>
<comment type="caution">
    <text evidence="8">The sequence shown here is derived from an EMBL/GenBank/DDBJ whole genome shotgun (WGS) entry which is preliminary data.</text>
</comment>
<evidence type="ECO:0000256" key="7">
    <source>
        <dbReference type="SAM" id="Phobius"/>
    </source>
</evidence>
<keyword evidence="6" id="KW-0862">Zinc</keyword>
<feature type="binding site" evidence="6">
    <location>
        <position position="141"/>
    </location>
    <ligand>
        <name>Zn(2+)</name>
        <dbReference type="ChEBI" id="CHEBI:29105"/>
    </ligand>
</feature>
<comment type="subcellular location">
    <subcellularLocation>
        <location evidence="1">Membrane</location>
        <topology evidence="1">Multi-pass membrane protein</topology>
    </subcellularLocation>
</comment>
<evidence type="ECO:0000256" key="6">
    <source>
        <dbReference type="PIRSR" id="PIRSR604254-1"/>
    </source>
</evidence>
<dbReference type="PANTHER" id="PTHR20855:SF52">
    <property type="entry name" value="ADIPONECTIN RECEPTOR PROTEIN"/>
    <property type="match status" value="1"/>
</dbReference>
<dbReference type="AlphaFoldDB" id="A0A9P7Y6I5"/>
<feature type="transmembrane region" description="Helical" evidence="7">
    <location>
        <begin position="70"/>
        <end position="89"/>
    </location>
</feature>
<feature type="binding site" evidence="6">
    <location>
        <position position="137"/>
    </location>
    <ligand>
        <name>Zn(2+)</name>
        <dbReference type="ChEBI" id="CHEBI:29105"/>
    </ligand>
</feature>
<dbReference type="Proteomes" id="UP000824998">
    <property type="component" value="Unassembled WGS sequence"/>
</dbReference>
<keyword evidence="4 7" id="KW-1133">Transmembrane helix</keyword>
<dbReference type="GO" id="GO:0046872">
    <property type="term" value="F:metal ion binding"/>
    <property type="evidence" value="ECO:0007669"/>
    <property type="project" value="UniProtKB-KW"/>
</dbReference>
<reference evidence="8" key="1">
    <citation type="journal article" date="2021" name="IMA Fungus">
        <title>Genomic characterization of three marine fungi, including Emericellopsis atlantica sp. nov. with signatures of a generalist lifestyle and marine biomass degradation.</title>
        <authorList>
            <person name="Hagestad O.C."/>
            <person name="Hou L."/>
            <person name="Andersen J.H."/>
            <person name="Hansen E.H."/>
            <person name="Altermark B."/>
            <person name="Li C."/>
            <person name="Kuhnert E."/>
            <person name="Cox R.J."/>
            <person name="Crous P.W."/>
            <person name="Spatafora J.W."/>
            <person name="Lail K."/>
            <person name="Amirebrahimi M."/>
            <person name="Lipzen A."/>
            <person name="Pangilinan J."/>
            <person name="Andreopoulos W."/>
            <person name="Hayes R.D."/>
            <person name="Ng V."/>
            <person name="Grigoriev I.V."/>
            <person name="Jackson S.A."/>
            <person name="Sutton T.D.S."/>
            <person name="Dobson A.D.W."/>
            <person name="Rama T."/>
        </authorList>
    </citation>
    <scope>NUCLEOTIDE SEQUENCE</scope>
    <source>
        <strain evidence="8">TRa018bII</strain>
    </source>
</reference>
<accession>A0A9P7Y6I5</accession>
<dbReference type="PANTHER" id="PTHR20855">
    <property type="entry name" value="ADIPOR/PROGESTIN RECEPTOR-RELATED"/>
    <property type="match status" value="1"/>
</dbReference>
<comment type="similarity">
    <text evidence="2">Belongs to the ADIPOR family.</text>
</comment>
<proteinExistence type="inferred from homology"/>
<evidence type="ECO:0000256" key="5">
    <source>
        <dbReference type="ARBA" id="ARBA00023136"/>
    </source>
</evidence>
<sequence>MSSELKSLKHVHNKVVNIYSHLLGAVLFITLLTYVFIAFFFGLTLCFSLLASFYIILNHSEEVTSTIPSVYYGFSYNPAYILATLTRKFRHPTLRPYRTTIYTLLGLSMSLTYLLITGMLNVLGAVVYIARIPESSHQIFHFLVVFTGLTHMFRLLSAFDFVHSQVNLCA</sequence>
<gene>
    <name evidence="8" type="ORF">BJ875DRAFT_508678</name>
</gene>
<keyword evidence="6" id="KW-0479">Metal-binding</keyword>
<dbReference type="GO" id="GO:0006882">
    <property type="term" value="P:intracellular zinc ion homeostasis"/>
    <property type="evidence" value="ECO:0007669"/>
    <property type="project" value="TreeGrafter"/>
</dbReference>
<protein>
    <submittedName>
        <fullName evidence="8">Uncharacterized protein</fullName>
    </submittedName>
</protein>
<name>A0A9P7Y6I5_9HELO</name>
<keyword evidence="9" id="KW-1185">Reference proteome</keyword>
<dbReference type="GO" id="GO:0038023">
    <property type="term" value="F:signaling receptor activity"/>
    <property type="evidence" value="ECO:0007669"/>
    <property type="project" value="TreeGrafter"/>
</dbReference>
<evidence type="ECO:0000313" key="9">
    <source>
        <dbReference type="Proteomes" id="UP000824998"/>
    </source>
</evidence>
<feature type="transmembrane region" description="Helical" evidence="7">
    <location>
        <begin position="139"/>
        <end position="156"/>
    </location>
</feature>
<dbReference type="OrthoDB" id="5418969at2759"/>
<dbReference type="EMBL" id="MU252064">
    <property type="protein sequence ID" value="KAG9228126.1"/>
    <property type="molecule type" value="Genomic_DNA"/>
</dbReference>
<evidence type="ECO:0000313" key="8">
    <source>
        <dbReference type="EMBL" id="KAG9228126.1"/>
    </source>
</evidence>
<dbReference type="GO" id="GO:0016020">
    <property type="term" value="C:membrane"/>
    <property type="evidence" value="ECO:0007669"/>
    <property type="project" value="UniProtKB-SubCell"/>
</dbReference>
<feature type="transmembrane region" description="Helical" evidence="7">
    <location>
        <begin position="101"/>
        <end position="127"/>
    </location>
</feature>
<organism evidence="8 9">
    <name type="scientific">Amylocarpus encephaloides</name>
    <dbReference type="NCBI Taxonomy" id="45428"/>
    <lineage>
        <taxon>Eukaryota</taxon>
        <taxon>Fungi</taxon>
        <taxon>Dikarya</taxon>
        <taxon>Ascomycota</taxon>
        <taxon>Pezizomycotina</taxon>
        <taxon>Leotiomycetes</taxon>
        <taxon>Helotiales</taxon>
        <taxon>Helotiales incertae sedis</taxon>
        <taxon>Amylocarpus</taxon>
    </lineage>
</organism>
<feature type="transmembrane region" description="Helical" evidence="7">
    <location>
        <begin position="21"/>
        <end position="50"/>
    </location>
</feature>
<evidence type="ECO:0000256" key="2">
    <source>
        <dbReference type="ARBA" id="ARBA00007018"/>
    </source>
</evidence>